<dbReference type="GO" id="GO:0006508">
    <property type="term" value="P:proteolysis"/>
    <property type="evidence" value="ECO:0007669"/>
    <property type="project" value="UniProtKB-KW"/>
</dbReference>
<name>A0A3M7S0M5_BRAPC</name>
<sequence>MNSYYTLNRPGVVSRGRTQSPAPQRNYISSLPSPNYQIISQAHSKYSALTNQRGTETAKISVYDQNKLPNANLAPSRSTSVSNRYSSPSSKLITPDLNNRPLGFGKNSADTNGLKAYQEDIKFTANECTRNENNILTFNKPIRANNQYLTIKNANLSTSTASVTSSSSSSSIKNNYDAILSNINSNCSGARIDKNEKITEINLLAQRGNIGLRNLGNTCFMNSILQCLCNTKFLVEYILTSSYAPDLNKTLSTMKGSLFSSFAELIKKMWKGNDMAVNPQEFRLQLIKYSPNFSGYSQQDAEEFLTYLIKGLHEDVNLVKVKPAPFHIDEKTWDKMNDKQKSDAHWKVNFRCEQSRISDLFVGQLKSTLRCTKCEFKSTTYELFWDLAVPIPSRNPSIKLDDCIKLFMSEEILDGDNKPVCSNCKEKRRCAKRYSIEKPPKILVIHLKRFLKARFNNKINLPVEYPIDGLDISKHLSSNIDFASSQNNTRCIYDLYGISLHSGTESSGHYVAYCKNPFNKKWYYFNDQSVKEIQASSLQSPNAYILFYELRE</sequence>
<feature type="domain" description="USP" evidence="4">
    <location>
        <begin position="210"/>
        <end position="551"/>
    </location>
</feature>
<dbReference type="PROSITE" id="PS50235">
    <property type="entry name" value="USP_3"/>
    <property type="match status" value="1"/>
</dbReference>
<dbReference type="PANTHER" id="PTHR21646">
    <property type="entry name" value="UBIQUITIN CARBOXYL-TERMINAL HYDROLASE"/>
    <property type="match status" value="1"/>
</dbReference>
<gene>
    <name evidence="5" type="ORF">BpHYR1_038899</name>
</gene>
<dbReference type="InterPro" id="IPR050185">
    <property type="entry name" value="Ub_carboxyl-term_hydrolase"/>
</dbReference>
<keyword evidence="2" id="KW-0645">Protease</keyword>
<evidence type="ECO:0000256" key="1">
    <source>
        <dbReference type="ARBA" id="ARBA00000707"/>
    </source>
</evidence>
<dbReference type="EMBL" id="REGN01002275">
    <property type="protein sequence ID" value="RNA29117.1"/>
    <property type="molecule type" value="Genomic_DNA"/>
</dbReference>
<feature type="compositionally biased region" description="Low complexity" evidence="3">
    <location>
        <begin position="76"/>
        <end position="90"/>
    </location>
</feature>
<feature type="region of interest" description="Disordered" evidence="3">
    <location>
        <begin position="1"/>
        <end position="26"/>
    </location>
</feature>
<dbReference type="EC" id="3.4.19.12" evidence="2"/>
<dbReference type="CDD" id="cd02674">
    <property type="entry name" value="Peptidase_C19R"/>
    <property type="match status" value="1"/>
</dbReference>
<proteinExistence type="inferred from homology"/>
<dbReference type="InterPro" id="IPR001394">
    <property type="entry name" value="Peptidase_C19_UCH"/>
</dbReference>
<dbReference type="AlphaFoldDB" id="A0A3M7S0M5"/>
<evidence type="ECO:0000313" key="5">
    <source>
        <dbReference type="EMBL" id="RNA29117.1"/>
    </source>
</evidence>
<dbReference type="Proteomes" id="UP000276133">
    <property type="component" value="Unassembled WGS sequence"/>
</dbReference>
<dbReference type="GO" id="GO:0016579">
    <property type="term" value="P:protein deubiquitination"/>
    <property type="evidence" value="ECO:0007669"/>
    <property type="project" value="InterPro"/>
</dbReference>
<dbReference type="PANTHER" id="PTHR21646:SF23">
    <property type="entry name" value="UBIQUITIN CARBOXYL-TERMINAL HYDROLASE USP2"/>
    <property type="match status" value="1"/>
</dbReference>
<dbReference type="PROSITE" id="PS00972">
    <property type="entry name" value="USP_1"/>
    <property type="match status" value="1"/>
</dbReference>
<comment type="caution">
    <text evidence="5">The sequence shown here is derived from an EMBL/GenBank/DDBJ whole genome shotgun (WGS) entry which is preliminary data.</text>
</comment>
<dbReference type="Pfam" id="PF00443">
    <property type="entry name" value="UCH"/>
    <property type="match status" value="1"/>
</dbReference>
<dbReference type="GO" id="GO:0004843">
    <property type="term" value="F:cysteine-type deubiquitinase activity"/>
    <property type="evidence" value="ECO:0007669"/>
    <property type="project" value="UniProtKB-UniRule"/>
</dbReference>
<evidence type="ECO:0000256" key="3">
    <source>
        <dbReference type="SAM" id="MobiDB-lite"/>
    </source>
</evidence>
<dbReference type="OrthoDB" id="265306at2759"/>
<protein>
    <recommendedName>
        <fullName evidence="2">Ubiquitin carboxyl-terminal hydrolase</fullName>
        <ecNumber evidence="2">3.4.19.12</ecNumber>
    </recommendedName>
</protein>
<dbReference type="SUPFAM" id="SSF54001">
    <property type="entry name" value="Cysteine proteinases"/>
    <property type="match status" value="1"/>
</dbReference>
<keyword evidence="2" id="KW-0788">Thiol protease</keyword>
<keyword evidence="2" id="KW-0833">Ubl conjugation pathway</keyword>
<evidence type="ECO:0000313" key="6">
    <source>
        <dbReference type="Proteomes" id="UP000276133"/>
    </source>
</evidence>
<keyword evidence="6" id="KW-1185">Reference proteome</keyword>
<comment type="similarity">
    <text evidence="2">Belongs to the peptidase C19 family.</text>
</comment>
<dbReference type="InterPro" id="IPR038765">
    <property type="entry name" value="Papain-like_cys_pep_sf"/>
</dbReference>
<evidence type="ECO:0000259" key="4">
    <source>
        <dbReference type="PROSITE" id="PS50235"/>
    </source>
</evidence>
<dbReference type="InterPro" id="IPR028889">
    <property type="entry name" value="USP"/>
</dbReference>
<organism evidence="5 6">
    <name type="scientific">Brachionus plicatilis</name>
    <name type="common">Marine rotifer</name>
    <name type="synonym">Brachionus muelleri</name>
    <dbReference type="NCBI Taxonomy" id="10195"/>
    <lineage>
        <taxon>Eukaryota</taxon>
        <taxon>Metazoa</taxon>
        <taxon>Spiralia</taxon>
        <taxon>Gnathifera</taxon>
        <taxon>Rotifera</taxon>
        <taxon>Eurotatoria</taxon>
        <taxon>Monogononta</taxon>
        <taxon>Pseudotrocha</taxon>
        <taxon>Ploima</taxon>
        <taxon>Brachionidae</taxon>
        <taxon>Brachionus</taxon>
    </lineage>
</organism>
<feature type="compositionally biased region" description="Polar residues" evidence="3">
    <location>
        <begin position="16"/>
        <end position="26"/>
    </location>
</feature>
<dbReference type="PROSITE" id="PS00973">
    <property type="entry name" value="USP_2"/>
    <property type="match status" value="1"/>
</dbReference>
<evidence type="ECO:0000256" key="2">
    <source>
        <dbReference type="RuleBase" id="RU366025"/>
    </source>
</evidence>
<comment type="catalytic activity">
    <reaction evidence="1 2">
        <text>Thiol-dependent hydrolysis of ester, thioester, amide, peptide and isopeptide bonds formed by the C-terminal Gly of ubiquitin (a 76-residue protein attached to proteins as an intracellular targeting signal).</text>
        <dbReference type="EC" id="3.4.19.12"/>
    </reaction>
</comment>
<dbReference type="STRING" id="10195.A0A3M7S0M5"/>
<dbReference type="Gene3D" id="3.90.70.10">
    <property type="entry name" value="Cysteine proteinases"/>
    <property type="match status" value="1"/>
</dbReference>
<dbReference type="InterPro" id="IPR018200">
    <property type="entry name" value="USP_CS"/>
</dbReference>
<feature type="region of interest" description="Disordered" evidence="3">
    <location>
        <begin position="69"/>
        <end position="99"/>
    </location>
</feature>
<keyword evidence="2 5" id="KW-0378">Hydrolase</keyword>
<accession>A0A3M7S0M5</accession>
<reference evidence="5 6" key="1">
    <citation type="journal article" date="2018" name="Sci. Rep.">
        <title>Genomic signatures of local adaptation to the degree of environmental predictability in rotifers.</title>
        <authorList>
            <person name="Franch-Gras L."/>
            <person name="Hahn C."/>
            <person name="Garcia-Roger E.M."/>
            <person name="Carmona M.J."/>
            <person name="Serra M."/>
            <person name="Gomez A."/>
        </authorList>
    </citation>
    <scope>NUCLEOTIDE SEQUENCE [LARGE SCALE GENOMIC DNA]</scope>
    <source>
        <strain evidence="5">HYR1</strain>
    </source>
</reference>